<reference evidence="3" key="1">
    <citation type="journal article" date="2019" name="Int. J. Syst. Evol. Microbiol.">
        <title>The Global Catalogue of Microorganisms (GCM) 10K type strain sequencing project: providing services to taxonomists for standard genome sequencing and annotation.</title>
        <authorList>
            <consortium name="The Broad Institute Genomics Platform"/>
            <consortium name="The Broad Institute Genome Sequencing Center for Infectious Disease"/>
            <person name="Wu L."/>
            <person name="Ma J."/>
        </authorList>
    </citation>
    <scope>NUCLEOTIDE SEQUENCE [LARGE SCALE GENOMIC DNA]</scope>
    <source>
        <strain evidence="3">KCTC 52925</strain>
    </source>
</reference>
<dbReference type="Pfam" id="PF07883">
    <property type="entry name" value="Cupin_2"/>
    <property type="match status" value="1"/>
</dbReference>
<feature type="domain" description="Cupin type-2" evidence="1">
    <location>
        <begin position="37"/>
        <end position="96"/>
    </location>
</feature>
<comment type="caution">
    <text evidence="2">The sequence shown here is derived from an EMBL/GenBank/DDBJ whole genome shotgun (WGS) entry which is preliminary data.</text>
</comment>
<name>A0ABW5XA79_9FLAO</name>
<dbReference type="InterPro" id="IPR014710">
    <property type="entry name" value="RmlC-like_jellyroll"/>
</dbReference>
<keyword evidence="3" id="KW-1185">Reference proteome</keyword>
<evidence type="ECO:0000313" key="2">
    <source>
        <dbReference type="EMBL" id="MFD2834869.1"/>
    </source>
</evidence>
<proteinExistence type="predicted"/>
<dbReference type="RefSeq" id="WP_251740013.1">
    <property type="nucleotide sequence ID" value="NZ_JBHUOJ010000037.1"/>
</dbReference>
<evidence type="ECO:0000259" key="1">
    <source>
        <dbReference type="Pfam" id="PF07883"/>
    </source>
</evidence>
<dbReference type="PANTHER" id="PTHR36440">
    <property type="entry name" value="PUTATIVE (AFU_ORTHOLOGUE AFUA_8G07350)-RELATED"/>
    <property type="match status" value="1"/>
</dbReference>
<dbReference type="InterPro" id="IPR053146">
    <property type="entry name" value="QDO-like"/>
</dbReference>
<accession>A0ABW5XA79</accession>
<dbReference type="InterPro" id="IPR013096">
    <property type="entry name" value="Cupin_2"/>
</dbReference>
<dbReference type="PANTHER" id="PTHR36440:SF1">
    <property type="entry name" value="PUTATIVE (AFU_ORTHOLOGUE AFUA_8G07350)-RELATED"/>
    <property type="match status" value="1"/>
</dbReference>
<organism evidence="2 3">
    <name type="scientific">Christiangramia antarctica</name>
    <dbReference type="NCBI Taxonomy" id="2058158"/>
    <lineage>
        <taxon>Bacteria</taxon>
        <taxon>Pseudomonadati</taxon>
        <taxon>Bacteroidota</taxon>
        <taxon>Flavobacteriia</taxon>
        <taxon>Flavobacteriales</taxon>
        <taxon>Flavobacteriaceae</taxon>
        <taxon>Christiangramia</taxon>
    </lineage>
</organism>
<evidence type="ECO:0000313" key="3">
    <source>
        <dbReference type="Proteomes" id="UP001597438"/>
    </source>
</evidence>
<dbReference type="InterPro" id="IPR011051">
    <property type="entry name" value="RmlC_Cupin_sf"/>
</dbReference>
<protein>
    <submittedName>
        <fullName evidence="2">Cupin domain-containing protein</fullName>
    </submittedName>
</protein>
<dbReference type="EMBL" id="JBHUOJ010000037">
    <property type="protein sequence ID" value="MFD2834869.1"/>
    <property type="molecule type" value="Genomic_DNA"/>
</dbReference>
<dbReference type="Gene3D" id="2.60.120.10">
    <property type="entry name" value="Jelly Rolls"/>
    <property type="match status" value="1"/>
</dbReference>
<sequence length="144" mass="16320">MKNNSVKWVIGHKVTLCDQSDDYDLAIGETPAQVPGPPPHLHHTFHETFLIVEGEMEFMINGETKIYKSGQCADIPPNTLHTFANKTDKLCRWVNIHRPRGFSEFFKSVGIPEEEENARGNSIAPEVIQKVIETAPDFDMQIKM</sequence>
<dbReference type="SUPFAM" id="SSF51182">
    <property type="entry name" value="RmlC-like cupins"/>
    <property type="match status" value="1"/>
</dbReference>
<dbReference type="Proteomes" id="UP001597438">
    <property type="component" value="Unassembled WGS sequence"/>
</dbReference>
<gene>
    <name evidence="2" type="ORF">ACFSYS_16375</name>
</gene>